<evidence type="ECO:0000313" key="2">
    <source>
        <dbReference type="EMBL" id="MDH5822983.1"/>
    </source>
</evidence>
<evidence type="ECO:0000256" key="1">
    <source>
        <dbReference type="SAM" id="Phobius"/>
    </source>
</evidence>
<name>A0ABT6J9W2_9GAMM</name>
<comment type="caution">
    <text evidence="2">The sequence shown here is derived from an EMBL/GenBank/DDBJ whole genome shotgun (WGS) entry which is preliminary data.</text>
</comment>
<dbReference type="EMBL" id="JARXRM010000028">
    <property type="protein sequence ID" value="MDH5822983.1"/>
    <property type="molecule type" value="Genomic_DNA"/>
</dbReference>
<evidence type="ECO:0008006" key="4">
    <source>
        <dbReference type="Google" id="ProtNLM"/>
    </source>
</evidence>
<feature type="transmembrane region" description="Helical" evidence="1">
    <location>
        <begin position="139"/>
        <end position="161"/>
    </location>
</feature>
<feature type="transmembrane region" description="Helical" evidence="1">
    <location>
        <begin position="76"/>
        <end position="96"/>
    </location>
</feature>
<proteinExistence type="predicted"/>
<gene>
    <name evidence="2" type="ORF">QFW77_08270</name>
</gene>
<sequence>MITYALAVFVLALAWLRMLRVDAGRAEPLALMASYLVGQFAKYLPGNIFQYAARHGMGAAAGASHQGLVGAAFAEIYLLLCCGGALAIATGTVALADAVPAWPSLPKWLGAFPLIAAFAVSLPGRLAPRLRWLPRMPTATVAAVCACYLTFFLMFGVLYVFSLTWVTGSPPDLVAVVGSAAAAWVVGFIIPGPPAGAGVREAALTIGAGHSPQEAAVAASIVLFRLITLGGDFVAFIAGSLIGSRYRVSRPDNKREDAGR</sequence>
<protein>
    <recommendedName>
        <fullName evidence="4">Flippase-like domain-containing protein</fullName>
    </recommendedName>
</protein>
<evidence type="ECO:0000313" key="3">
    <source>
        <dbReference type="Proteomes" id="UP001156940"/>
    </source>
</evidence>
<dbReference type="RefSeq" id="WP_280574013.1">
    <property type="nucleotide sequence ID" value="NZ_JARXRM010000028.1"/>
</dbReference>
<keyword evidence="3" id="KW-1185">Reference proteome</keyword>
<accession>A0ABT6J9W2</accession>
<reference evidence="2 3" key="1">
    <citation type="submission" date="2023-04" db="EMBL/GenBank/DDBJ databases">
        <title>Luteimonas endophyticus RD2P54.</title>
        <authorList>
            <person name="Sun J.-Q."/>
        </authorList>
    </citation>
    <scope>NUCLEOTIDE SEQUENCE [LARGE SCALE GENOMIC DNA]</scope>
    <source>
        <strain evidence="2 3">RD2P54</strain>
    </source>
</reference>
<keyword evidence="1" id="KW-0812">Transmembrane</keyword>
<keyword evidence="1" id="KW-0472">Membrane</keyword>
<keyword evidence="1" id="KW-1133">Transmembrane helix</keyword>
<dbReference type="Proteomes" id="UP001156940">
    <property type="component" value="Unassembled WGS sequence"/>
</dbReference>
<organism evidence="2 3">
    <name type="scientific">Luteimonas endophytica</name>
    <dbReference type="NCBI Taxonomy" id="3042023"/>
    <lineage>
        <taxon>Bacteria</taxon>
        <taxon>Pseudomonadati</taxon>
        <taxon>Pseudomonadota</taxon>
        <taxon>Gammaproteobacteria</taxon>
        <taxon>Lysobacterales</taxon>
        <taxon>Lysobacteraceae</taxon>
        <taxon>Luteimonas</taxon>
    </lineage>
</organism>
<feature type="transmembrane region" description="Helical" evidence="1">
    <location>
        <begin position="108"/>
        <end position="127"/>
    </location>
</feature>
<feature type="transmembrane region" description="Helical" evidence="1">
    <location>
        <begin position="215"/>
        <end position="242"/>
    </location>
</feature>